<dbReference type="InterPro" id="IPR001680">
    <property type="entry name" value="WD40_rpt"/>
</dbReference>
<evidence type="ECO:0000256" key="2">
    <source>
        <dbReference type="ARBA" id="ARBA00022574"/>
    </source>
</evidence>
<evidence type="ECO:0000256" key="3">
    <source>
        <dbReference type="ARBA" id="ARBA00022737"/>
    </source>
</evidence>
<dbReference type="AlphaFoldDB" id="A0A642V8Z7"/>
<name>A0A642V8Z7_9ASCO</name>
<dbReference type="Pfam" id="PF24807">
    <property type="entry name" value="WD40_CDC20-Fz"/>
    <property type="match status" value="1"/>
</dbReference>
<reference evidence="6" key="1">
    <citation type="journal article" date="2019" name="G3 (Bethesda)">
        <title>Genome Assemblies of Two Rare Opportunistic Yeast Pathogens: Diutina rugosa (syn. Candida rugosa) and Trichomonascus ciferrii (syn. Candida ciferrii).</title>
        <authorList>
            <person name="Mixao V."/>
            <person name="Saus E."/>
            <person name="Hansen A.P."/>
            <person name="Lass-Florl C."/>
            <person name="Gabaldon T."/>
        </authorList>
    </citation>
    <scope>NUCLEOTIDE SEQUENCE</scope>
    <source>
        <strain evidence="6">CBS 4856</strain>
    </source>
</reference>
<dbReference type="Gene3D" id="2.130.10.10">
    <property type="entry name" value="YVTN repeat-like/Quinoprotein amine dehydrogenase"/>
    <property type="match status" value="1"/>
</dbReference>
<feature type="repeat" description="WD" evidence="4">
    <location>
        <begin position="241"/>
        <end position="264"/>
    </location>
</feature>
<keyword evidence="7" id="KW-1185">Reference proteome</keyword>
<dbReference type="InterPro" id="IPR015943">
    <property type="entry name" value="WD40/YVTN_repeat-like_dom_sf"/>
</dbReference>
<dbReference type="GO" id="GO:1905786">
    <property type="term" value="P:positive regulation of anaphase-promoting complex-dependent catabolic process"/>
    <property type="evidence" value="ECO:0007669"/>
    <property type="project" value="TreeGrafter"/>
</dbReference>
<evidence type="ECO:0000256" key="1">
    <source>
        <dbReference type="ARBA" id="ARBA00006445"/>
    </source>
</evidence>
<dbReference type="InterPro" id="IPR036322">
    <property type="entry name" value="WD40_repeat_dom_sf"/>
</dbReference>
<dbReference type="GO" id="GO:1990757">
    <property type="term" value="F:ubiquitin ligase activator activity"/>
    <property type="evidence" value="ECO:0007669"/>
    <property type="project" value="TreeGrafter"/>
</dbReference>
<dbReference type="EMBL" id="SWFS01000250">
    <property type="protein sequence ID" value="KAA8912659.1"/>
    <property type="molecule type" value="Genomic_DNA"/>
</dbReference>
<gene>
    <name evidence="6" type="ORF">TRICI_003422</name>
</gene>
<dbReference type="InterPro" id="IPR056150">
    <property type="entry name" value="WD40_CDC20-Fz"/>
</dbReference>
<proteinExistence type="inferred from homology"/>
<dbReference type="Proteomes" id="UP000761534">
    <property type="component" value="Unassembled WGS sequence"/>
</dbReference>
<organism evidence="6 7">
    <name type="scientific">Trichomonascus ciferrii</name>
    <dbReference type="NCBI Taxonomy" id="44093"/>
    <lineage>
        <taxon>Eukaryota</taxon>
        <taxon>Fungi</taxon>
        <taxon>Dikarya</taxon>
        <taxon>Ascomycota</taxon>
        <taxon>Saccharomycotina</taxon>
        <taxon>Dipodascomycetes</taxon>
        <taxon>Dipodascales</taxon>
        <taxon>Trichomonascaceae</taxon>
        <taxon>Trichomonascus</taxon>
        <taxon>Trichomonascus ciferrii complex</taxon>
    </lineage>
</organism>
<dbReference type="InterPro" id="IPR019775">
    <property type="entry name" value="WD40_repeat_CS"/>
</dbReference>
<dbReference type="InterPro" id="IPR033010">
    <property type="entry name" value="Cdc20/Fizzy"/>
</dbReference>
<dbReference type="PANTHER" id="PTHR19918">
    <property type="entry name" value="CELL DIVISION CYCLE 20 CDC20 FIZZY -RELATED"/>
    <property type="match status" value="1"/>
</dbReference>
<dbReference type="OrthoDB" id="10263272at2759"/>
<evidence type="ECO:0000256" key="4">
    <source>
        <dbReference type="PROSITE-ProRule" id="PRU00221"/>
    </source>
</evidence>
<feature type="domain" description="CDC20/Fizzy WD40" evidence="5">
    <location>
        <begin position="111"/>
        <end position="399"/>
    </location>
</feature>
<dbReference type="GO" id="GO:0031145">
    <property type="term" value="P:anaphase-promoting complex-dependent catabolic process"/>
    <property type="evidence" value="ECO:0007669"/>
    <property type="project" value="TreeGrafter"/>
</dbReference>
<accession>A0A642V8Z7</accession>
<dbReference type="GO" id="GO:0010997">
    <property type="term" value="F:anaphase-promoting complex binding"/>
    <property type="evidence" value="ECO:0007669"/>
    <property type="project" value="InterPro"/>
</dbReference>
<evidence type="ECO:0000313" key="7">
    <source>
        <dbReference type="Proteomes" id="UP000761534"/>
    </source>
</evidence>
<sequence>MAVNRRQAAVRKRTGWDRFIPVIPSVASFKLHSATQKGNGGNSQTEEQKDHWDAIAEALEFRPLNKILQYSLNSQRHMLSTTGLKGSFQSRKTLKQKKTKKIRNSVPYRSLDAPGLLNDYYCTLVAWSTVSGHLAVGLGSQVFLWTEYDGSHVLPLPDDYGPVSCLAFSCSNVLAVGRKDGSITCYDVNNSCTRSIYVHVDAAVCCAAWLPQSETELFVGDEIGNVMLLKADEGDCSMHRIAFSPDLTQLAIGGNDNMVTIWDITDLSSPLLQYRMMHRAAVKGLAFCPWIPSLLATGGGTHDRTIRFWHTRSGTMLDSYNVKGQITSIIWSRHCKQLAITFGFGNHEKPLLVSVYTFPKFRPLIQVPTDSACRVISAVPSPDGGCICMASTDETVRFFELWPGFTNRTTTPQVGMFGSDIIDMLEGIEKQGEVIR</sequence>
<keyword evidence="2 4" id="KW-0853">WD repeat</keyword>
<dbReference type="GO" id="GO:0005680">
    <property type="term" value="C:anaphase-promoting complex"/>
    <property type="evidence" value="ECO:0007669"/>
    <property type="project" value="TreeGrafter"/>
</dbReference>
<comment type="similarity">
    <text evidence="1">Belongs to the WD repeat CDC20/Fizzy family.</text>
</comment>
<dbReference type="VEuPathDB" id="FungiDB:TRICI_003422"/>
<evidence type="ECO:0000259" key="5">
    <source>
        <dbReference type="Pfam" id="PF24807"/>
    </source>
</evidence>
<dbReference type="PANTHER" id="PTHR19918:SF5">
    <property type="entry name" value="MEIOSIS-SPECIFIC APC_C ACTIVATOR PROTEIN AMA1"/>
    <property type="match status" value="1"/>
</dbReference>
<protein>
    <recommendedName>
        <fullName evidence="5">CDC20/Fizzy WD40 domain-containing protein</fullName>
    </recommendedName>
</protein>
<keyword evidence="3" id="KW-0677">Repeat</keyword>
<comment type="caution">
    <text evidence="6">The sequence shown here is derived from an EMBL/GenBank/DDBJ whole genome shotgun (WGS) entry which is preliminary data.</text>
</comment>
<evidence type="ECO:0000313" key="6">
    <source>
        <dbReference type="EMBL" id="KAA8912659.1"/>
    </source>
</evidence>
<dbReference type="PROSITE" id="PS50082">
    <property type="entry name" value="WD_REPEATS_2"/>
    <property type="match status" value="1"/>
</dbReference>
<dbReference type="SMART" id="SM00320">
    <property type="entry name" value="WD40"/>
    <property type="match status" value="6"/>
</dbReference>
<dbReference type="SUPFAM" id="SSF50978">
    <property type="entry name" value="WD40 repeat-like"/>
    <property type="match status" value="1"/>
</dbReference>
<dbReference type="PROSITE" id="PS00678">
    <property type="entry name" value="WD_REPEATS_1"/>
    <property type="match status" value="1"/>
</dbReference>